<protein>
    <recommendedName>
        <fullName evidence="4">F-box domain-containing protein</fullName>
    </recommendedName>
</protein>
<proteinExistence type="predicted"/>
<feature type="region of interest" description="Disordered" evidence="1">
    <location>
        <begin position="318"/>
        <end position="365"/>
    </location>
</feature>
<name>A0A8K0UFC9_9AGAR</name>
<dbReference type="PANTHER" id="PTHR38926">
    <property type="entry name" value="F-BOX DOMAIN CONTAINING PROTEIN, EXPRESSED"/>
    <property type="match status" value="1"/>
</dbReference>
<evidence type="ECO:0000313" key="2">
    <source>
        <dbReference type="EMBL" id="KAH8085401.1"/>
    </source>
</evidence>
<gene>
    <name evidence="2" type="ORF">BXZ70DRAFT_559211</name>
</gene>
<organism evidence="2 3">
    <name type="scientific">Cristinia sonorae</name>
    <dbReference type="NCBI Taxonomy" id="1940300"/>
    <lineage>
        <taxon>Eukaryota</taxon>
        <taxon>Fungi</taxon>
        <taxon>Dikarya</taxon>
        <taxon>Basidiomycota</taxon>
        <taxon>Agaricomycotina</taxon>
        <taxon>Agaricomycetes</taxon>
        <taxon>Agaricomycetidae</taxon>
        <taxon>Agaricales</taxon>
        <taxon>Pleurotineae</taxon>
        <taxon>Stephanosporaceae</taxon>
        <taxon>Cristinia</taxon>
    </lineage>
</organism>
<reference evidence="2" key="1">
    <citation type="journal article" date="2021" name="New Phytol.">
        <title>Evolutionary innovations through gain and loss of genes in the ectomycorrhizal Boletales.</title>
        <authorList>
            <person name="Wu G."/>
            <person name="Miyauchi S."/>
            <person name="Morin E."/>
            <person name="Kuo A."/>
            <person name="Drula E."/>
            <person name="Varga T."/>
            <person name="Kohler A."/>
            <person name="Feng B."/>
            <person name="Cao Y."/>
            <person name="Lipzen A."/>
            <person name="Daum C."/>
            <person name="Hundley H."/>
            <person name="Pangilinan J."/>
            <person name="Johnson J."/>
            <person name="Barry K."/>
            <person name="LaButti K."/>
            <person name="Ng V."/>
            <person name="Ahrendt S."/>
            <person name="Min B."/>
            <person name="Choi I.G."/>
            <person name="Park H."/>
            <person name="Plett J.M."/>
            <person name="Magnuson J."/>
            <person name="Spatafora J.W."/>
            <person name="Nagy L.G."/>
            <person name="Henrissat B."/>
            <person name="Grigoriev I.V."/>
            <person name="Yang Z.L."/>
            <person name="Xu J."/>
            <person name="Martin F.M."/>
        </authorList>
    </citation>
    <scope>NUCLEOTIDE SEQUENCE</scope>
    <source>
        <strain evidence="2">KKN 215</strain>
    </source>
</reference>
<evidence type="ECO:0000313" key="3">
    <source>
        <dbReference type="Proteomes" id="UP000813824"/>
    </source>
</evidence>
<evidence type="ECO:0000256" key="1">
    <source>
        <dbReference type="SAM" id="MobiDB-lite"/>
    </source>
</evidence>
<dbReference type="AlphaFoldDB" id="A0A8K0UFC9"/>
<sequence length="528" mass="60006">MHTHIHSLPVELLSRIFLIGWQEDTEPDDILTSQVNFEVLVSHVCHRWREVALQSPVIWTTIHLRTVPHMRRALVYLKRRGQHLIDVYIDTTSEEDHIPGFTLFRDEFLPVFDLVTPHVDRWRSLHLKVRDLQCKADARQVLSKCDGAPHLETLHLWHIENWGTPERLYTAIGPPPVVIFHQRLPMLKNILLTGVNIPWTDSSFLRNLTTVQFALHSDDVRIPYELWRDMLRGSPHLERLSLHYSGPRFGSGDWPDEKILLPGLREVDLTNMDPPYLLSLVKRLRMPNVKKLRLELELPDQDFTAFIQYLVEPGDETEESVLLNGRDGAGEGDVRADLYANGAPPEKADADSDDEAEPGGRRRGPFFPSLESLSVCALECEPAVWRRFLQTAGHRLDTFEVDFGRMKKTLFEELLTVDVDEASEAGTHSDLPTTTTTATATSAAHILLPGLHTLRLSGLIPTEVRRYVDFRHAHFHSSPAASSSSSSPPPPPPLVASPIKWLLEQRQCDESLDTWFADVGLYVRGRGE</sequence>
<comment type="caution">
    <text evidence="2">The sequence shown here is derived from an EMBL/GenBank/DDBJ whole genome shotgun (WGS) entry which is preliminary data.</text>
</comment>
<dbReference type="OrthoDB" id="3352270at2759"/>
<dbReference type="Proteomes" id="UP000813824">
    <property type="component" value="Unassembled WGS sequence"/>
</dbReference>
<accession>A0A8K0UFC9</accession>
<dbReference type="EMBL" id="JAEVFJ010000044">
    <property type="protein sequence ID" value="KAH8085401.1"/>
    <property type="molecule type" value="Genomic_DNA"/>
</dbReference>
<dbReference type="PANTHER" id="PTHR38926:SF72">
    <property type="entry name" value="IM:7136021-RELATED"/>
    <property type="match status" value="1"/>
</dbReference>
<keyword evidence="3" id="KW-1185">Reference proteome</keyword>
<evidence type="ECO:0008006" key="4">
    <source>
        <dbReference type="Google" id="ProtNLM"/>
    </source>
</evidence>
<dbReference type="Gene3D" id="1.20.1280.50">
    <property type="match status" value="1"/>
</dbReference>